<dbReference type="ExpressionAtlas" id="I3SKH8">
    <property type="expression patterns" value="differential"/>
</dbReference>
<proteinExistence type="evidence at transcript level"/>
<sequence>MCCNLFILADDGHPIPQNVPGIGELALGSLMLGASNTLLNADHYGVYFKGMPLSNGKVLRRHGDVFERTSRGYYHAHGRADDTMNLGGIKVSSVEIERICNGVDSNIVETAAIGIPPSGGGPEQLAVAVVLKNSNITPQDLQELRMSFNSALQKTLNPLFRVSQVVPVPSLPRTASNKVMRRVLRQQLAEQSQSFKI</sequence>
<protein>
    <recommendedName>
        <fullName evidence="1">AMP-binding enzyme C-terminal domain-containing protein</fullName>
    </recommendedName>
</protein>
<dbReference type="SUPFAM" id="SSF56801">
    <property type="entry name" value="Acetyl-CoA synthetase-like"/>
    <property type="match status" value="1"/>
</dbReference>
<feature type="domain" description="AMP-binding enzyme C-terminal" evidence="1">
    <location>
        <begin position="96"/>
        <end position="178"/>
    </location>
</feature>
<dbReference type="AlphaFoldDB" id="I3SKH8"/>
<accession>I3SKH8</accession>
<evidence type="ECO:0000313" key="2">
    <source>
        <dbReference type="EMBL" id="AFK40770.1"/>
    </source>
</evidence>
<dbReference type="Pfam" id="PF13193">
    <property type="entry name" value="AMP-binding_C"/>
    <property type="match status" value="1"/>
</dbReference>
<dbReference type="Gene3D" id="3.30.300.30">
    <property type="match status" value="1"/>
</dbReference>
<dbReference type="InterPro" id="IPR042099">
    <property type="entry name" value="ANL_N_sf"/>
</dbReference>
<dbReference type="Gene3D" id="3.40.50.12780">
    <property type="entry name" value="N-terminal domain of ligase-like"/>
    <property type="match status" value="1"/>
</dbReference>
<evidence type="ECO:0000259" key="1">
    <source>
        <dbReference type="Pfam" id="PF13193"/>
    </source>
</evidence>
<reference evidence="2" key="1">
    <citation type="submission" date="2012-05" db="EMBL/GenBank/DDBJ databases">
        <authorList>
            <person name="Krishnakumar V."/>
            <person name="Cheung F."/>
            <person name="Xiao Y."/>
            <person name="Chan A."/>
            <person name="Moskal W.A."/>
            <person name="Town C.D."/>
        </authorList>
    </citation>
    <scope>NUCLEOTIDE SEQUENCE</scope>
</reference>
<dbReference type="PANTHER" id="PTHR44378:SF2">
    <property type="entry name" value="ACYL-ACTIVATING ENZYME 17, PEROXISOMAL-RELATED"/>
    <property type="match status" value="1"/>
</dbReference>
<organism evidence="2">
    <name type="scientific">Medicago truncatula</name>
    <name type="common">Barrel medic</name>
    <name type="synonym">Medicago tribuloides</name>
    <dbReference type="NCBI Taxonomy" id="3880"/>
    <lineage>
        <taxon>Eukaryota</taxon>
        <taxon>Viridiplantae</taxon>
        <taxon>Streptophyta</taxon>
        <taxon>Embryophyta</taxon>
        <taxon>Tracheophyta</taxon>
        <taxon>Spermatophyta</taxon>
        <taxon>Magnoliopsida</taxon>
        <taxon>eudicotyledons</taxon>
        <taxon>Gunneridae</taxon>
        <taxon>Pentapetalae</taxon>
        <taxon>rosids</taxon>
        <taxon>fabids</taxon>
        <taxon>Fabales</taxon>
        <taxon>Fabaceae</taxon>
        <taxon>Papilionoideae</taxon>
        <taxon>50 kb inversion clade</taxon>
        <taxon>NPAAA clade</taxon>
        <taxon>Hologalegina</taxon>
        <taxon>IRL clade</taxon>
        <taxon>Trifolieae</taxon>
        <taxon>Medicago</taxon>
    </lineage>
</organism>
<dbReference type="InterPro" id="IPR045851">
    <property type="entry name" value="AMP-bd_C_sf"/>
</dbReference>
<dbReference type="PANTHER" id="PTHR44378">
    <property type="entry name" value="ACYL-ACTIVATING ENZYME 17, PEROXISOMAL-RELATED"/>
    <property type="match status" value="1"/>
</dbReference>
<dbReference type="EMBL" id="BT140976">
    <property type="protein sequence ID" value="AFK40770.1"/>
    <property type="molecule type" value="mRNA"/>
</dbReference>
<name>I3SKH8_MEDTR</name>
<dbReference type="InterPro" id="IPR025110">
    <property type="entry name" value="AMP-bd_C"/>
</dbReference>